<evidence type="ECO:0000313" key="2">
    <source>
        <dbReference type="EMBL" id="KAH3773344.1"/>
    </source>
</evidence>
<keyword evidence="1" id="KW-0732">Signal</keyword>
<dbReference type="AlphaFoldDB" id="A0A9D4IHD5"/>
<feature type="chain" id="PRO_5039227360" evidence="1">
    <location>
        <begin position="16"/>
        <end position="51"/>
    </location>
</feature>
<dbReference type="EMBL" id="JAIWYP010000009">
    <property type="protein sequence ID" value="KAH3773344.1"/>
    <property type="molecule type" value="Genomic_DNA"/>
</dbReference>
<organism evidence="2 3">
    <name type="scientific">Dreissena polymorpha</name>
    <name type="common">Zebra mussel</name>
    <name type="synonym">Mytilus polymorpha</name>
    <dbReference type="NCBI Taxonomy" id="45954"/>
    <lineage>
        <taxon>Eukaryota</taxon>
        <taxon>Metazoa</taxon>
        <taxon>Spiralia</taxon>
        <taxon>Lophotrochozoa</taxon>
        <taxon>Mollusca</taxon>
        <taxon>Bivalvia</taxon>
        <taxon>Autobranchia</taxon>
        <taxon>Heteroconchia</taxon>
        <taxon>Euheterodonta</taxon>
        <taxon>Imparidentia</taxon>
        <taxon>Neoheterodontei</taxon>
        <taxon>Myida</taxon>
        <taxon>Dreissenoidea</taxon>
        <taxon>Dreissenidae</taxon>
        <taxon>Dreissena</taxon>
    </lineage>
</organism>
<evidence type="ECO:0000313" key="3">
    <source>
        <dbReference type="Proteomes" id="UP000828390"/>
    </source>
</evidence>
<feature type="signal peptide" evidence="1">
    <location>
        <begin position="1"/>
        <end position="15"/>
    </location>
</feature>
<reference evidence="2" key="1">
    <citation type="journal article" date="2019" name="bioRxiv">
        <title>The Genome of the Zebra Mussel, Dreissena polymorpha: A Resource for Invasive Species Research.</title>
        <authorList>
            <person name="McCartney M.A."/>
            <person name="Auch B."/>
            <person name="Kono T."/>
            <person name="Mallez S."/>
            <person name="Zhang Y."/>
            <person name="Obille A."/>
            <person name="Becker A."/>
            <person name="Abrahante J.E."/>
            <person name="Garbe J."/>
            <person name="Badalamenti J.P."/>
            <person name="Herman A."/>
            <person name="Mangelson H."/>
            <person name="Liachko I."/>
            <person name="Sullivan S."/>
            <person name="Sone E.D."/>
            <person name="Koren S."/>
            <person name="Silverstein K.A.T."/>
            <person name="Beckman K.B."/>
            <person name="Gohl D.M."/>
        </authorList>
    </citation>
    <scope>NUCLEOTIDE SEQUENCE</scope>
    <source>
        <strain evidence="2">Duluth1</strain>
        <tissue evidence="2">Whole animal</tissue>
    </source>
</reference>
<accession>A0A9D4IHD5</accession>
<comment type="caution">
    <text evidence="2">The sequence shown here is derived from an EMBL/GenBank/DDBJ whole genome shotgun (WGS) entry which is preliminary data.</text>
</comment>
<keyword evidence="3" id="KW-1185">Reference proteome</keyword>
<gene>
    <name evidence="2" type="ORF">DPMN_174703</name>
</gene>
<sequence length="51" mass="5219">MGITVPALSIAICSAADWFASFSTLMSTTDPEAFGGVVDASEESLFTQSAS</sequence>
<reference evidence="2" key="2">
    <citation type="submission" date="2020-11" db="EMBL/GenBank/DDBJ databases">
        <authorList>
            <person name="McCartney M.A."/>
            <person name="Auch B."/>
            <person name="Kono T."/>
            <person name="Mallez S."/>
            <person name="Becker A."/>
            <person name="Gohl D.M."/>
            <person name="Silverstein K.A.T."/>
            <person name="Koren S."/>
            <person name="Bechman K.B."/>
            <person name="Herman A."/>
            <person name="Abrahante J.E."/>
            <person name="Garbe J."/>
        </authorList>
    </citation>
    <scope>NUCLEOTIDE SEQUENCE</scope>
    <source>
        <strain evidence="2">Duluth1</strain>
        <tissue evidence="2">Whole animal</tissue>
    </source>
</reference>
<dbReference type="Proteomes" id="UP000828390">
    <property type="component" value="Unassembled WGS sequence"/>
</dbReference>
<name>A0A9D4IHD5_DREPO</name>
<evidence type="ECO:0000256" key="1">
    <source>
        <dbReference type="SAM" id="SignalP"/>
    </source>
</evidence>
<protein>
    <submittedName>
        <fullName evidence="2">Uncharacterized protein</fullName>
    </submittedName>
</protein>
<proteinExistence type="predicted"/>